<reference evidence="1 2" key="1">
    <citation type="submission" date="2020-04" db="EMBL/GenBank/DDBJ databases">
        <title>MicrobeNet Type strains.</title>
        <authorList>
            <person name="Nicholson A.C."/>
        </authorList>
    </citation>
    <scope>NUCLEOTIDE SEQUENCE [LARGE SCALE GENOMIC DNA]</scope>
    <source>
        <strain evidence="1 2">DSM 44956</strain>
    </source>
</reference>
<dbReference type="AlphaFoldDB" id="A0A7X6R508"/>
<protein>
    <recommendedName>
        <fullName evidence="3">Xaa-Pro dipeptidase</fullName>
    </recommendedName>
</protein>
<evidence type="ECO:0008006" key="3">
    <source>
        <dbReference type="Google" id="ProtNLM"/>
    </source>
</evidence>
<sequence>MSGPMLPPAFAEFERFAPTWCLESESARWAQRQASTMAELNAFYDAFFPRLDDAIVYCDKFPLDELPDDALNLLHLVYSLVMVAMAVEIFQQPAPVDSADAWLARVGEPTP</sequence>
<dbReference type="RefSeq" id="WP_084499429.1">
    <property type="nucleotide sequence ID" value="NZ_JAAXOS010000010.1"/>
</dbReference>
<keyword evidence="2" id="KW-1185">Reference proteome</keyword>
<comment type="caution">
    <text evidence="1">The sequence shown here is derived from an EMBL/GenBank/DDBJ whole genome shotgun (WGS) entry which is preliminary data.</text>
</comment>
<evidence type="ECO:0000313" key="1">
    <source>
        <dbReference type="EMBL" id="NKY28897.1"/>
    </source>
</evidence>
<name>A0A7X6R508_9NOCA</name>
<evidence type="ECO:0000313" key="2">
    <source>
        <dbReference type="Proteomes" id="UP000540698"/>
    </source>
</evidence>
<proteinExistence type="predicted"/>
<dbReference type="EMBL" id="JAAXOS010000010">
    <property type="protein sequence ID" value="NKY28897.1"/>
    <property type="molecule type" value="Genomic_DNA"/>
</dbReference>
<organism evidence="1 2">
    <name type="scientific">Nocardia gamkensis</name>
    <dbReference type="NCBI Taxonomy" id="352869"/>
    <lineage>
        <taxon>Bacteria</taxon>
        <taxon>Bacillati</taxon>
        <taxon>Actinomycetota</taxon>
        <taxon>Actinomycetes</taxon>
        <taxon>Mycobacteriales</taxon>
        <taxon>Nocardiaceae</taxon>
        <taxon>Nocardia</taxon>
    </lineage>
</organism>
<gene>
    <name evidence="1" type="ORF">HGB38_22155</name>
</gene>
<accession>A0A7X6R508</accession>
<dbReference type="Proteomes" id="UP000540698">
    <property type="component" value="Unassembled WGS sequence"/>
</dbReference>